<keyword evidence="3" id="KW-1185">Reference proteome</keyword>
<dbReference type="RefSeq" id="WP_275230585.1">
    <property type="nucleotide sequence ID" value="NZ_JARESE010000083.1"/>
</dbReference>
<sequence length="141" mass="16216">MSAVDEPEDPQIDAAFSAPCVRLRDYLWRPRIAKIWWTGSLVWWAGFALAQQTGWLLEFYETATAGYLNVLFYPMTIVAVLGVSFARAKLDRSDWVMTAPTHEQMFPPRSVGGMHDPASDPLDPRSGVLHWRLLRHHRHRK</sequence>
<gene>
    <name evidence="2" type="ORF">PYV00_22510</name>
</gene>
<evidence type="ECO:0000313" key="2">
    <source>
        <dbReference type="EMBL" id="MDE8654474.1"/>
    </source>
</evidence>
<keyword evidence="1" id="KW-1133">Transmembrane helix</keyword>
<evidence type="ECO:0008006" key="4">
    <source>
        <dbReference type="Google" id="ProtNLM"/>
    </source>
</evidence>
<keyword evidence="1" id="KW-0812">Transmembrane</keyword>
<name>A0ABT5WX42_9SPHN</name>
<dbReference type="EMBL" id="JARESE010000083">
    <property type="protein sequence ID" value="MDE8654474.1"/>
    <property type="molecule type" value="Genomic_DNA"/>
</dbReference>
<feature type="transmembrane region" description="Helical" evidence="1">
    <location>
        <begin position="70"/>
        <end position="88"/>
    </location>
</feature>
<feature type="transmembrane region" description="Helical" evidence="1">
    <location>
        <begin position="32"/>
        <end position="50"/>
    </location>
</feature>
<organism evidence="2 3">
    <name type="scientific">Novosphingobium album</name>
    <name type="common">ex Liu et al. 2023</name>
    <dbReference type="NCBI Taxonomy" id="3031130"/>
    <lineage>
        <taxon>Bacteria</taxon>
        <taxon>Pseudomonadati</taxon>
        <taxon>Pseudomonadota</taxon>
        <taxon>Alphaproteobacteria</taxon>
        <taxon>Sphingomonadales</taxon>
        <taxon>Sphingomonadaceae</taxon>
        <taxon>Novosphingobium</taxon>
    </lineage>
</organism>
<keyword evidence="1" id="KW-0472">Membrane</keyword>
<reference evidence="2 3" key="1">
    <citation type="submission" date="2023-03" db="EMBL/GenBank/DDBJ databases">
        <title>NovoSphingobium album sp. nov. isolated from polycyclic aromatic hydrocarbons- and heavy-metal polluted soil.</title>
        <authorList>
            <person name="Liu Z."/>
            <person name="Wang K."/>
        </authorList>
    </citation>
    <scope>NUCLEOTIDE SEQUENCE [LARGE SCALE GENOMIC DNA]</scope>
    <source>
        <strain evidence="2 3">H3SJ31-1</strain>
    </source>
</reference>
<accession>A0ABT5WX42</accession>
<proteinExistence type="predicted"/>
<evidence type="ECO:0000313" key="3">
    <source>
        <dbReference type="Proteomes" id="UP001216253"/>
    </source>
</evidence>
<comment type="caution">
    <text evidence="2">The sequence shown here is derived from an EMBL/GenBank/DDBJ whole genome shotgun (WGS) entry which is preliminary data.</text>
</comment>
<evidence type="ECO:0000256" key="1">
    <source>
        <dbReference type="SAM" id="Phobius"/>
    </source>
</evidence>
<protein>
    <recommendedName>
        <fullName evidence="4">DUF2628 domain-containing protein</fullName>
    </recommendedName>
</protein>
<dbReference type="Proteomes" id="UP001216253">
    <property type="component" value="Unassembled WGS sequence"/>
</dbReference>